<dbReference type="EMBL" id="SRLO01002886">
    <property type="protein sequence ID" value="TNN32156.1"/>
    <property type="molecule type" value="Genomic_DNA"/>
</dbReference>
<name>A0A4Z2ETC5_9TELE</name>
<evidence type="ECO:0000313" key="1">
    <source>
        <dbReference type="EMBL" id="TNN32156.1"/>
    </source>
</evidence>
<comment type="caution">
    <text evidence="1">The sequence shown here is derived from an EMBL/GenBank/DDBJ whole genome shotgun (WGS) entry which is preliminary data.</text>
</comment>
<reference evidence="1 2" key="1">
    <citation type="submission" date="2019-03" db="EMBL/GenBank/DDBJ databases">
        <title>First draft genome of Liparis tanakae, snailfish: a comprehensive survey of snailfish specific genes.</title>
        <authorList>
            <person name="Kim W."/>
            <person name="Song I."/>
            <person name="Jeong J.-H."/>
            <person name="Kim D."/>
            <person name="Kim S."/>
            <person name="Ryu S."/>
            <person name="Song J.Y."/>
            <person name="Lee S.K."/>
        </authorList>
    </citation>
    <scope>NUCLEOTIDE SEQUENCE [LARGE SCALE GENOMIC DNA]</scope>
    <source>
        <tissue evidence="1">Muscle</tissue>
    </source>
</reference>
<accession>A0A4Z2ETC5</accession>
<dbReference type="Proteomes" id="UP000314294">
    <property type="component" value="Unassembled WGS sequence"/>
</dbReference>
<keyword evidence="2" id="KW-1185">Reference proteome</keyword>
<dbReference type="AlphaFoldDB" id="A0A4Z2ETC5"/>
<gene>
    <name evidence="1" type="ORF">EYF80_057681</name>
</gene>
<protein>
    <submittedName>
        <fullName evidence="1">Uncharacterized protein</fullName>
    </submittedName>
</protein>
<organism evidence="1 2">
    <name type="scientific">Liparis tanakae</name>
    <name type="common">Tanaka's snailfish</name>
    <dbReference type="NCBI Taxonomy" id="230148"/>
    <lineage>
        <taxon>Eukaryota</taxon>
        <taxon>Metazoa</taxon>
        <taxon>Chordata</taxon>
        <taxon>Craniata</taxon>
        <taxon>Vertebrata</taxon>
        <taxon>Euteleostomi</taxon>
        <taxon>Actinopterygii</taxon>
        <taxon>Neopterygii</taxon>
        <taxon>Teleostei</taxon>
        <taxon>Neoteleostei</taxon>
        <taxon>Acanthomorphata</taxon>
        <taxon>Eupercaria</taxon>
        <taxon>Perciformes</taxon>
        <taxon>Cottioidei</taxon>
        <taxon>Cottales</taxon>
        <taxon>Liparidae</taxon>
        <taxon>Liparis</taxon>
    </lineage>
</organism>
<sequence>MSGAATSCGSLGWNDPLKSVSKVIVTQKTKVIVTQKTKVIVTQKTKVIVTQKTKVIVTQKTKVNTRCTTRWSLLAQY</sequence>
<evidence type="ECO:0000313" key="2">
    <source>
        <dbReference type="Proteomes" id="UP000314294"/>
    </source>
</evidence>
<proteinExistence type="predicted"/>